<protein>
    <submittedName>
        <fullName evidence="2">BTB domain-containing protein</fullName>
    </submittedName>
</protein>
<reference evidence="2" key="1">
    <citation type="submission" date="2020-05" db="EMBL/GenBank/DDBJ databases">
        <title>Mycena genomes resolve the evolution of fungal bioluminescence.</title>
        <authorList>
            <person name="Tsai I.J."/>
        </authorList>
    </citation>
    <scope>NUCLEOTIDE SEQUENCE</scope>
    <source>
        <strain evidence="2">CCC161011</strain>
    </source>
</reference>
<name>A0A8H7CX91_9AGAR</name>
<dbReference type="InterPro" id="IPR011333">
    <property type="entry name" value="SKP1/BTB/POZ_sf"/>
</dbReference>
<dbReference type="Gene3D" id="3.30.710.10">
    <property type="entry name" value="Potassium Channel Kv1.1, Chain A"/>
    <property type="match status" value="1"/>
</dbReference>
<organism evidence="2 3">
    <name type="scientific">Mycena venus</name>
    <dbReference type="NCBI Taxonomy" id="2733690"/>
    <lineage>
        <taxon>Eukaryota</taxon>
        <taxon>Fungi</taxon>
        <taxon>Dikarya</taxon>
        <taxon>Basidiomycota</taxon>
        <taxon>Agaricomycotina</taxon>
        <taxon>Agaricomycetes</taxon>
        <taxon>Agaricomycetidae</taxon>
        <taxon>Agaricales</taxon>
        <taxon>Marasmiineae</taxon>
        <taxon>Mycenaceae</taxon>
        <taxon>Mycena</taxon>
    </lineage>
</organism>
<dbReference type="Proteomes" id="UP000620124">
    <property type="component" value="Unassembled WGS sequence"/>
</dbReference>
<sequence length="345" mass="39408">MEVDNVETQPKELRRADELWFEDGNLVIQAGNSQYRVYRGILAMRSPVFKDMLSFPQPPGAELVENCPLVHLPDPEVEVTPFLRAIFDSPSFMPHPAPTTYDVVVGVLRLSHKYEVDCLRRRALIHLSSAYRTTLPESDNSIYYGNQMDPSCPASDIRSFEWPDNWTHDIVTIQLAREVDAPWILPWAFYCLGIVYYREPDNDVFHGASSNGVSVALSLQDRKSIARGHKLQSISSAVDILRFLTDPIEIEGCTSPKSCYLKRLRAIDGNRENLRVYASIPLALWSKDDWKLLEGLCPICLVVLKRTHRSARHAFWDKLPEMYGLPQWEELERLKTAAIGTDLFC</sequence>
<dbReference type="CDD" id="cd18186">
    <property type="entry name" value="BTB_POZ_ZBTB_KLHL-like"/>
    <property type="match status" value="1"/>
</dbReference>
<dbReference type="PROSITE" id="PS50097">
    <property type="entry name" value="BTB"/>
    <property type="match status" value="1"/>
</dbReference>
<accession>A0A8H7CX91</accession>
<gene>
    <name evidence="2" type="ORF">MVEN_01078000</name>
</gene>
<evidence type="ECO:0000313" key="3">
    <source>
        <dbReference type="Proteomes" id="UP000620124"/>
    </source>
</evidence>
<dbReference type="EMBL" id="JACAZI010000008">
    <property type="protein sequence ID" value="KAF7353919.1"/>
    <property type="molecule type" value="Genomic_DNA"/>
</dbReference>
<proteinExistence type="predicted"/>
<dbReference type="OrthoDB" id="3893071at2759"/>
<dbReference type="AlphaFoldDB" id="A0A8H7CX91"/>
<keyword evidence="3" id="KW-1185">Reference proteome</keyword>
<comment type="caution">
    <text evidence="2">The sequence shown here is derived from an EMBL/GenBank/DDBJ whole genome shotgun (WGS) entry which is preliminary data.</text>
</comment>
<dbReference type="SUPFAM" id="SSF54695">
    <property type="entry name" value="POZ domain"/>
    <property type="match status" value="1"/>
</dbReference>
<feature type="domain" description="BTB" evidence="1">
    <location>
        <begin position="22"/>
        <end position="54"/>
    </location>
</feature>
<dbReference type="SMART" id="SM00225">
    <property type="entry name" value="BTB"/>
    <property type="match status" value="1"/>
</dbReference>
<evidence type="ECO:0000259" key="1">
    <source>
        <dbReference type="PROSITE" id="PS50097"/>
    </source>
</evidence>
<dbReference type="InterPro" id="IPR000210">
    <property type="entry name" value="BTB/POZ_dom"/>
</dbReference>
<evidence type="ECO:0000313" key="2">
    <source>
        <dbReference type="EMBL" id="KAF7353919.1"/>
    </source>
</evidence>